<sequence length="171" mass="20146">SDFLSHDNLERLRQEKRWLEDVSRARIFGNRTHNMMGEDMHASLLGNLKMLGFRYDSSVKYNRDYVTQRDFGFFVDEGLTVFPITLMDALIFPNIVTERDVLKIVKQAVDVCERLPSKRVMTIIWHNCSLKMRFGRKYTEVLEHLISRKNVSVKTGIELSDMIEKNEIHHL</sequence>
<accession>X0RXI7</accession>
<dbReference type="Gene3D" id="3.20.20.370">
    <property type="entry name" value="Glycoside hydrolase/deacetylase"/>
    <property type="match status" value="1"/>
</dbReference>
<evidence type="ECO:0008006" key="2">
    <source>
        <dbReference type="Google" id="ProtNLM"/>
    </source>
</evidence>
<feature type="non-terminal residue" evidence="1">
    <location>
        <position position="1"/>
    </location>
</feature>
<evidence type="ECO:0000313" key="1">
    <source>
        <dbReference type="EMBL" id="GAF68447.1"/>
    </source>
</evidence>
<gene>
    <name evidence="1" type="ORF">S01H1_16986</name>
</gene>
<dbReference type="AlphaFoldDB" id="X0RXI7"/>
<dbReference type="EMBL" id="BARS01008971">
    <property type="protein sequence ID" value="GAF68447.1"/>
    <property type="molecule type" value="Genomic_DNA"/>
</dbReference>
<comment type="caution">
    <text evidence="1">The sequence shown here is derived from an EMBL/GenBank/DDBJ whole genome shotgun (WGS) entry which is preliminary data.</text>
</comment>
<protein>
    <recommendedName>
        <fullName evidence="2">NodB homology domain-containing protein</fullName>
    </recommendedName>
</protein>
<organism evidence="1">
    <name type="scientific">marine sediment metagenome</name>
    <dbReference type="NCBI Taxonomy" id="412755"/>
    <lineage>
        <taxon>unclassified sequences</taxon>
        <taxon>metagenomes</taxon>
        <taxon>ecological metagenomes</taxon>
    </lineage>
</organism>
<name>X0RXI7_9ZZZZ</name>
<reference evidence="1" key="1">
    <citation type="journal article" date="2014" name="Front. Microbiol.">
        <title>High frequency of phylogenetically diverse reductive dehalogenase-homologous genes in deep subseafloor sedimentary metagenomes.</title>
        <authorList>
            <person name="Kawai M."/>
            <person name="Futagami T."/>
            <person name="Toyoda A."/>
            <person name="Takaki Y."/>
            <person name="Nishi S."/>
            <person name="Hori S."/>
            <person name="Arai W."/>
            <person name="Tsubouchi T."/>
            <person name="Morono Y."/>
            <person name="Uchiyama I."/>
            <person name="Ito T."/>
            <person name="Fujiyama A."/>
            <person name="Inagaki F."/>
            <person name="Takami H."/>
        </authorList>
    </citation>
    <scope>NUCLEOTIDE SEQUENCE</scope>
    <source>
        <strain evidence="1">Expedition CK06-06</strain>
    </source>
</reference>
<proteinExistence type="predicted"/>